<accession>E3MYR6</accession>
<dbReference type="Pfam" id="PF07735">
    <property type="entry name" value="FBA_2"/>
    <property type="match status" value="1"/>
</dbReference>
<sequence>MTTPFRLFSLPFIPLKQVLDNFGPHGILILSLCSQRSKSIAVSYRGPSKDVKLQLTATYSNIYALANDFNDIWNAIDIKDFKNIELPTLSSGQFQGVQYKMHEDCLVTFWEDKLTGLLEIGKYAREIFNRDIYQIYVGGKDADRYKRLIEWTMDTQEYIKDFIYIENEHTHDQDLDYILENVKCSNLSLSAKPSENYRPAKPFVFNLCKLHILNSFWIKPEVLLGINSKIIKLEDSKLTSQDFNVFLKHWMTGGCSKLKLLHVSVEEAVNYETVFDGVEFIERGEDVERVLKIEGEHNISMIGGADIKGPGDNITATIKNHGENPKHFGMIVWPE</sequence>
<dbReference type="PANTHER" id="PTHR21503:SF8">
    <property type="entry name" value="F-BOX ASSOCIATED DOMAIN-CONTAINING PROTEIN-RELATED"/>
    <property type="match status" value="1"/>
</dbReference>
<organism evidence="3">
    <name type="scientific">Caenorhabditis remanei</name>
    <name type="common">Caenorhabditis vulgaris</name>
    <dbReference type="NCBI Taxonomy" id="31234"/>
    <lineage>
        <taxon>Eukaryota</taxon>
        <taxon>Metazoa</taxon>
        <taxon>Ecdysozoa</taxon>
        <taxon>Nematoda</taxon>
        <taxon>Chromadorea</taxon>
        <taxon>Rhabditida</taxon>
        <taxon>Rhabditina</taxon>
        <taxon>Rhabditomorpha</taxon>
        <taxon>Rhabditoidea</taxon>
        <taxon>Rhabditidae</taxon>
        <taxon>Peloderinae</taxon>
        <taxon>Caenorhabditis</taxon>
    </lineage>
</organism>
<dbReference type="PANTHER" id="PTHR21503">
    <property type="entry name" value="F-BOX-CONTAINING HYPOTHETICAL PROTEIN C.ELEGANS"/>
    <property type="match status" value="1"/>
</dbReference>
<dbReference type="EMBL" id="DS268498">
    <property type="protein sequence ID" value="EFP12249.1"/>
    <property type="molecule type" value="Genomic_DNA"/>
</dbReference>
<proteinExistence type="predicted"/>
<feature type="domain" description="Sdz-33 F-box" evidence="1">
    <location>
        <begin position="203"/>
        <end position="263"/>
    </location>
</feature>
<evidence type="ECO:0000313" key="2">
    <source>
        <dbReference type="EMBL" id="EFP12249.1"/>
    </source>
</evidence>
<reference evidence="2" key="1">
    <citation type="submission" date="2007-07" db="EMBL/GenBank/DDBJ databases">
        <title>PCAP assembly of the Caenorhabditis remanei genome.</title>
        <authorList>
            <consortium name="The Caenorhabditis remanei Sequencing Consortium"/>
            <person name="Wilson R.K."/>
        </authorList>
    </citation>
    <scope>NUCLEOTIDE SEQUENCE [LARGE SCALE GENOMIC DNA]</scope>
    <source>
        <strain evidence="2">PB4641</strain>
    </source>
</reference>
<evidence type="ECO:0000313" key="3">
    <source>
        <dbReference type="Proteomes" id="UP000008281"/>
    </source>
</evidence>
<evidence type="ECO:0000259" key="1">
    <source>
        <dbReference type="Pfam" id="PF07735"/>
    </source>
</evidence>
<gene>
    <name evidence="2" type="ORF">CRE_04161</name>
</gene>
<keyword evidence="3" id="KW-1185">Reference proteome</keyword>
<dbReference type="InParanoid" id="E3MYR6"/>
<dbReference type="InterPro" id="IPR012885">
    <property type="entry name" value="F-box_Sdz-33"/>
</dbReference>
<name>E3MYR6_CAERE</name>
<dbReference type="HOGENOM" id="CLU_028840_0_1_1"/>
<dbReference type="Proteomes" id="UP000008281">
    <property type="component" value="Unassembled WGS sequence"/>
</dbReference>
<dbReference type="AlphaFoldDB" id="E3MYR6"/>
<protein>
    <recommendedName>
        <fullName evidence="1">Sdz-33 F-box domain-containing protein</fullName>
    </recommendedName>
</protein>